<dbReference type="AlphaFoldDB" id="A0A2T8HI76"/>
<dbReference type="Proteomes" id="UP000245627">
    <property type="component" value="Unassembled WGS sequence"/>
</dbReference>
<dbReference type="RefSeq" id="WP_116775720.1">
    <property type="nucleotide sequence ID" value="NZ_QDKG01000003.1"/>
</dbReference>
<dbReference type="OrthoDB" id="370541at2"/>
<reference evidence="2 3" key="1">
    <citation type="submission" date="2018-04" db="EMBL/GenBank/DDBJ databases">
        <title>Sphingobacterium cortibacter sp. nov.</title>
        <authorList>
            <person name="Li Y."/>
        </authorList>
    </citation>
    <scope>NUCLEOTIDE SEQUENCE [LARGE SCALE GENOMIC DNA]</scope>
    <source>
        <strain evidence="2 3">2c-3</strain>
    </source>
</reference>
<gene>
    <name evidence="2" type="ORF">DC487_09375</name>
</gene>
<dbReference type="InterPro" id="IPR003646">
    <property type="entry name" value="SH3-like_bac-type"/>
</dbReference>
<proteinExistence type="predicted"/>
<feature type="domain" description="SH3b" evidence="1">
    <location>
        <begin position="87"/>
        <end position="138"/>
    </location>
</feature>
<accession>A0A2T8HI76</accession>
<sequence>MPLTSKYAALINLLNDLKVDQLNIQEENNVLHISGVTSSVDAKHKAWDLYNRIDPNYISEDLALELSVKTDEELKVVSINCVDEPFVALRRGPGVNQPVIAELKHGDRVQILGLTGQNWCLVRITDLLEGYVYVDYLSV</sequence>
<dbReference type="Gene3D" id="2.30.30.40">
    <property type="entry name" value="SH3 Domains"/>
    <property type="match status" value="1"/>
</dbReference>
<evidence type="ECO:0000313" key="2">
    <source>
        <dbReference type="EMBL" id="PVH25131.1"/>
    </source>
</evidence>
<organism evidence="2 3">
    <name type="scientific">Sphingobacterium corticibacter</name>
    <dbReference type="NCBI Taxonomy" id="2171749"/>
    <lineage>
        <taxon>Bacteria</taxon>
        <taxon>Pseudomonadati</taxon>
        <taxon>Bacteroidota</taxon>
        <taxon>Sphingobacteriia</taxon>
        <taxon>Sphingobacteriales</taxon>
        <taxon>Sphingobacteriaceae</taxon>
        <taxon>Sphingobacterium</taxon>
    </lineage>
</organism>
<name>A0A2T8HI76_9SPHI</name>
<dbReference type="Pfam" id="PF08239">
    <property type="entry name" value="SH3_3"/>
    <property type="match status" value="1"/>
</dbReference>
<comment type="caution">
    <text evidence="2">The sequence shown here is derived from an EMBL/GenBank/DDBJ whole genome shotgun (WGS) entry which is preliminary data.</text>
</comment>
<dbReference type="EMBL" id="QDKG01000003">
    <property type="protein sequence ID" value="PVH25131.1"/>
    <property type="molecule type" value="Genomic_DNA"/>
</dbReference>
<protein>
    <recommendedName>
        <fullName evidence="1">SH3b domain-containing protein</fullName>
    </recommendedName>
</protein>
<evidence type="ECO:0000259" key="1">
    <source>
        <dbReference type="Pfam" id="PF08239"/>
    </source>
</evidence>
<keyword evidence="3" id="KW-1185">Reference proteome</keyword>
<evidence type="ECO:0000313" key="3">
    <source>
        <dbReference type="Proteomes" id="UP000245627"/>
    </source>
</evidence>